<dbReference type="KEGG" id="trg:TRUGW13939_10177"/>
<feature type="domain" description="HMA" evidence="17">
    <location>
        <begin position="177"/>
        <end position="243"/>
    </location>
</feature>
<evidence type="ECO:0000256" key="3">
    <source>
        <dbReference type="ARBA" id="ARBA00022448"/>
    </source>
</evidence>
<keyword evidence="8 15" id="KW-0067">ATP-binding</keyword>
<organism evidence="18 19">
    <name type="scientific">Talaromyces rugulosus</name>
    <name type="common">Penicillium rugulosum</name>
    <dbReference type="NCBI Taxonomy" id="121627"/>
    <lineage>
        <taxon>Eukaryota</taxon>
        <taxon>Fungi</taxon>
        <taxon>Dikarya</taxon>
        <taxon>Ascomycota</taxon>
        <taxon>Pezizomycotina</taxon>
        <taxon>Eurotiomycetes</taxon>
        <taxon>Eurotiomycetidae</taxon>
        <taxon>Eurotiales</taxon>
        <taxon>Trichocomaceae</taxon>
        <taxon>Talaromyces</taxon>
        <taxon>Talaromyces sect. Islandici</taxon>
    </lineage>
</organism>
<dbReference type="GO" id="GO:0016020">
    <property type="term" value="C:membrane"/>
    <property type="evidence" value="ECO:0007669"/>
    <property type="project" value="UniProtKB-SubCell"/>
</dbReference>
<accession>A0A7H8R9A5</accession>
<keyword evidence="4 15" id="KW-0812">Transmembrane</keyword>
<keyword evidence="7 15" id="KW-0547">Nucleotide-binding</keyword>
<dbReference type="SUPFAM" id="SSF81653">
    <property type="entry name" value="Calcium ATPase, transduction domain A"/>
    <property type="match status" value="1"/>
</dbReference>
<dbReference type="PROSITE" id="PS01047">
    <property type="entry name" value="HMA_1"/>
    <property type="match status" value="3"/>
</dbReference>
<dbReference type="InterPro" id="IPR036412">
    <property type="entry name" value="HAD-like_sf"/>
</dbReference>
<evidence type="ECO:0000256" key="11">
    <source>
        <dbReference type="ARBA" id="ARBA00022989"/>
    </source>
</evidence>
<gene>
    <name evidence="18" type="ORF">TRUGW13939_10177</name>
</gene>
<evidence type="ECO:0000256" key="8">
    <source>
        <dbReference type="ARBA" id="ARBA00022840"/>
    </source>
</evidence>
<dbReference type="SUPFAM" id="SSF56784">
    <property type="entry name" value="HAD-like"/>
    <property type="match status" value="1"/>
</dbReference>
<dbReference type="NCBIfam" id="TIGR01525">
    <property type="entry name" value="ATPase-IB_hvy"/>
    <property type="match status" value="1"/>
</dbReference>
<dbReference type="InterPro" id="IPR001757">
    <property type="entry name" value="P_typ_ATPase"/>
</dbReference>
<evidence type="ECO:0000256" key="14">
    <source>
        <dbReference type="ARBA" id="ARBA00023136"/>
    </source>
</evidence>
<evidence type="ECO:0000313" key="19">
    <source>
        <dbReference type="Proteomes" id="UP000509510"/>
    </source>
</evidence>
<evidence type="ECO:0000256" key="15">
    <source>
        <dbReference type="RuleBase" id="RU362081"/>
    </source>
</evidence>
<comment type="similarity">
    <text evidence="2 15">Belongs to the cation transport ATPase (P-type) (TC 3.A.3) family. Type IB subfamily.</text>
</comment>
<keyword evidence="11 15" id="KW-1133">Transmembrane helix</keyword>
<dbReference type="SUPFAM" id="SSF55008">
    <property type="entry name" value="HMA, heavy metal-associated domain"/>
    <property type="match status" value="4"/>
</dbReference>
<dbReference type="Pfam" id="PF00702">
    <property type="entry name" value="Hydrolase"/>
    <property type="match status" value="1"/>
</dbReference>
<reference evidence="19" key="1">
    <citation type="submission" date="2020-06" db="EMBL/GenBank/DDBJ databases">
        <title>A chromosome-scale genome assembly of Talaromyces rugulosus W13939.</title>
        <authorList>
            <person name="Wang B."/>
            <person name="Guo L."/>
            <person name="Ye K."/>
            <person name="Wang L."/>
        </authorList>
    </citation>
    <scope>NUCLEOTIDE SEQUENCE [LARGE SCALE GENOMIC DNA]</scope>
    <source>
        <strain evidence="19">W13939</strain>
    </source>
</reference>
<dbReference type="CDD" id="cd00371">
    <property type="entry name" value="HMA"/>
    <property type="match status" value="4"/>
</dbReference>
<dbReference type="SUPFAM" id="SSF81665">
    <property type="entry name" value="Calcium ATPase, transmembrane domain M"/>
    <property type="match status" value="1"/>
</dbReference>
<feature type="transmembrane region" description="Helical" evidence="15">
    <location>
        <begin position="863"/>
        <end position="896"/>
    </location>
</feature>
<dbReference type="OrthoDB" id="432719at2759"/>
<dbReference type="PRINTS" id="PR00119">
    <property type="entry name" value="CATATPASE"/>
</dbReference>
<dbReference type="Gene3D" id="2.70.150.10">
    <property type="entry name" value="Calcium-transporting ATPase, cytoplasmic transduction domain A"/>
    <property type="match status" value="1"/>
</dbReference>
<dbReference type="InterPro" id="IPR006121">
    <property type="entry name" value="HMA_dom"/>
</dbReference>
<feature type="transmembrane region" description="Helical" evidence="15">
    <location>
        <begin position="624"/>
        <end position="643"/>
    </location>
</feature>
<dbReference type="GO" id="GO:0016887">
    <property type="term" value="F:ATP hydrolysis activity"/>
    <property type="evidence" value="ECO:0007669"/>
    <property type="project" value="InterPro"/>
</dbReference>
<dbReference type="PROSITE" id="PS00154">
    <property type="entry name" value="ATPASE_E1_E2"/>
    <property type="match status" value="1"/>
</dbReference>
<dbReference type="GO" id="GO:0005524">
    <property type="term" value="F:ATP binding"/>
    <property type="evidence" value="ECO:0007669"/>
    <property type="project" value="UniProtKB-UniRule"/>
</dbReference>
<keyword evidence="13" id="KW-0406">Ion transport</keyword>
<feature type="domain" description="HMA" evidence="17">
    <location>
        <begin position="262"/>
        <end position="328"/>
    </location>
</feature>
<keyword evidence="5 15" id="KW-0479">Metal-binding</keyword>
<dbReference type="InterPro" id="IPR059000">
    <property type="entry name" value="ATPase_P-type_domA"/>
</dbReference>
<feature type="transmembrane region" description="Helical" evidence="15">
    <location>
        <begin position="1233"/>
        <end position="1255"/>
    </location>
</feature>
<feature type="domain" description="HMA" evidence="17">
    <location>
        <begin position="6"/>
        <end position="71"/>
    </location>
</feature>
<feature type="domain" description="HMA" evidence="17">
    <location>
        <begin position="349"/>
        <end position="414"/>
    </location>
</feature>
<evidence type="ECO:0000256" key="9">
    <source>
        <dbReference type="ARBA" id="ARBA00022842"/>
    </source>
</evidence>
<dbReference type="NCBIfam" id="TIGR00003">
    <property type="entry name" value="copper ion binding protein"/>
    <property type="match status" value="1"/>
</dbReference>
<feature type="transmembrane region" description="Helical" evidence="15">
    <location>
        <begin position="530"/>
        <end position="553"/>
    </location>
</feature>
<evidence type="ECO:0000313" key="18">
    <source>
        <dbReference type="EMBL" id="QKX63009.1"/>
    </source>
</evidence>
<dbReference type="InterPro" id="IPR023214">
    <property type="entry name" value="HAD_sf"/>
</dbReference>
<dbReference type="Gene3D" id="3.30.70.100">
    <property type="match status" value="4"/>
</dbReference>
<feature type="transmembrane region" description="Helical" evidence="15">
    <location>
        <begin position="821"/>
        <end position="843"/>
    </location>
</feature>
<dbReference type="SFLD" id="SFLDS00003">
    <property type="entry name" value="Haloacid_Dehalogenase"/>
    <property type="match status" value="1"/>
</dbReference>
<dbReference type="Gene3D" id="3.40.1110.10">
    <property type="entry name" value="Calcium-transporting ATPase, cytoplasmic domain N"/>
    <property type="match status" value="1"/>
</dbReference>
<sequence length="1318" mass="142383">MEAPLCVTVLLATNIHCASCVTFVKETLASCRSIQSVDVTILHQEIRVVHAPEMTASELARMLIDAAFEVQLATTRNESGAVLEVIDTSSWITYPRDVVSPLLLSPGGSAGKTAARERGMYDLQRRKHIENCEACQHEQSDEKWDDHPKMGELDKKSNHHTLNSVYVEQRPRKPDLFSAQISISGMTCAACANSVTETVNKLDFVKDASVTLLTNSGVLTFYGPKENADKIIDEIESTGFEAAVESVVQVSSGAEAEACSEFEAHFSISGMSCASCVNSITRQLKQLEPVKEATVSLVTNSASVLFVGEESYTGTIRGEIEDLGFEASLEDITPKNNDRNDRRPVFDQYIANISIGGMSCGACVGKITQGLKELPCVKDVVVELLSNSATVTFDGKDNLAMILEEIEDFGYEARAIDCNLLKQDLSAQPQARTVMIRVDGMFCHHCPEKVLLSLHELDESIEIVQGPSQNDPIVKVTYMPNAPKLTIRTIISTIDSSHHAFKATIYHPPSIEDRSREIQLRERRRFLSRLLFVFIVAIPTFIIGIVFMSLVPATDPVRRYLSRPIRGGKVSRMEWAMLIMTTPVMFYGADLFHIRALKEIRALWRPGSKVPILRRFVRFGSMNLLISAGTLVAYLASLAVLIAGATVKSSGTENVPTYFDTVTFLTLFILAGRSLEAYSKSRTGDAVSALGMLRPNEALLVKPATVDSSDREGSNSIERISVDLLEVGDIVNIPHGASPPADGLVMSSGKYQFDESSLTGESKPISKLAGDQVYSGSVNVGQQVSVKVTGLGGASMLDKIISVVREGQGKRAPMERVADMIVAYFVPIITFIAILTFLIWLSLGQSGSLPLGYLDDNSLGSWAFWSLQFAIAVFVVACPCGLALAAPTALFVGIGLAAQRGILVRGGGEAFQEATRLDAIVFDKTGTLTEGGSLKVSDHDVLDSDPEKLLVAWALARELEQTSSHPIARAIVEFCASQSSDSSRLSVMSSDIIEIPGQGMKGTFELSIDGGQPVSYEAAIGNERLASTVTQQQPSGLGLGLDQASSSSYWFSNLLSSYQSSGKSTAILLLRKLSTEDNNPFSPVVIFATSDPIRPESPHVISELQKRNIAVYMCTGDNEKTAHAVASGLGIPSSNVVANVMPAQKAEFIHTIQAQTSLSSSSKNPKRKVVAFVGDGTNDSPALAACDVSIAMASGSDVAISSSSFILLNSNLNTIFELVLLSKRVFNRIKMNFVWAAVYNVILVPVAAGVFYPIANGTKEVSSAGHGTVSVDGHWRLDPVWASLAMALSSVSVVASSLALRIEWKGLRNLINKMLRKN</sequence>
<keyword evidence="14 15" id="KW-0472">Membrane</keyword>
<evidence type="ECO:0000256" key="5">
    <source>
        <dbReference type="ARBA" id="ARBA00022723"/>
    </source>
</evidence>
<evidence type="ECO:0000256" key="1">
    <source>
        <dbReference type="ARBA" id="ARBA00004127"/>
    </source>
</evidence>
<dbReference type="Pfam" id="PF00122">
    <property type="entry name" value="E1-E2_ATPase"/>
    <property type="match status" value="1"/>
</dbReference>
<dbReference type="NCBIfam" id="TIGR01494">
    <property type="entry name" value="ATPase_P-type"/>
    <property type="match status" value="2"/>
</dbReference>
<feature type="transmembrane region" description="Helical" evidence="15">
    <location>
        <begin position="1280"/>
        <end position="1300"/>
    </location>
</feature>
<evidence type="ECO:0000256" key="10">
    <source>
        <dbReference type="ARBA" id="ARBA00022967"/>
    </source>
</evidence>
<dbReference type="RefSeq" id="XP_035349183.1">
    <property type="nucleotide sequence ID" value="XM_035493290.1"/>
</dbReference>
<dbReference type="PANTHER" id="PTHR43520">
    <property type="entry name" value="ATP7, ISOFORM B"/>
    <property type="match status" value="1"/>
</dbReference>
<feature type="chain" id="PRO_5028872182" description="HMA domain-containing protein" evidence="16">
    <location>
        <begin position="21"/>
        <end position="1318"/>
    </location>
</feature>
<dbReference type="SUPFAM" id="SSF81660">
    <property type="entry name" value="Metal cation-transporting ATPase, ATP-binding domain N"/>
    <property type="match status" value="1"/>
</dbReference>
<dbReference type="InterPro" id="IPR044492">
    <property type="entry name" value="P_typ_ATPase_HD_dom"/>
</dbReference>
<evidence type="ECO:0000256" key="6">
    <source>
        <dbReference type="ARBA" id="ARBA00022737"/>
    </source>
</evidence>
<protein>
    <recommendedName>
        <fullName evidence="17">HMA domain-containing protein</fullName>
    </recommendedName>
</protein>
<dbReference type="Proteomes" id="UP000509510">
    <property type="component" value="Chromosome V"/>
</dbReference>
<dbReference type="FunFam" id="2.70.150.10:FF:000068">
    <property type="entry name" value="Copper resistance-associated P-type ATPase"/>
    <property type="match status" value="1"/>
</dbReference>
<dbReference type="EMBL" id="CP055902">
    <property type="protein sequence ID" value="QKX63009.1"/>
    <property type="molecule type" value="Genomic_DNA"/>
</dbReference>
<dbReference type="InterPro" id="IPR008250">
    <property type="entry name" value="ATPase_P-typ_transduc_dom_A_sf"/>
</dbReference>
<feature type="transmembrane region" description="Helical" evidence="15">
    <location>
        <begin position="655"/>
        <end position="672"/>
    </location>
</feature>
<keyword evidence="12" id="KW-0186">Copper</keyword>
<keyword evidence="19" id="KW-1185">Reference proteome</keyword>
<dbReference type="PANTHER" id="PTHR43520:SF32">
    <property type="entry name" value="COPPER RESISTANCE P-TYPE ATPASE (EUROFUNG)"/>
    <property type="match status" value="1"/>
</dbReference>
<proteinExistence type="inferred from homology"/>
<evidence type="ECO:0000259" key="17">
    <source>
        <dbReference type="PROSITE" id="PS50846"/>
    </source>
</evidence>
<evidence type="ECO:0000256" key="4">
    <source>
        <dbReference type="ARBA" id="ARBA00022692"/>
    </source>
</evidence>
<dbReference type="InterPro" id="IPR023298">
    <property type="entry name" value="ATPase_P-typ_TM_dom_sf"/>
</dbReference>
<dbReference type="InterPro" id="IPR027256">
    <property type="entry name" value="P-typ_ATPase_IB"/>
</dbReference>
<keyword evidence="3" id="KW-0813">Transport</keyword>
<dbReference type="InterPro" id="IPR017969">
    <property type="entry name" value="Heavy-metal-associated_CS"/>
</dbReference>
<dbReference type="SFLD" id="SFLDF00027">
    <property type="entry name" value="p-type_atpase"/>
    <property type="match status" value="1"/>
</dbReference>
<name>A0A7H8R9A5_TALRU</name>
<dbReference type="GO" id="GO:0043682">
    <property type="term" value="F:P-type divalent copper transporter activity"/>
    <property type="evidence" value="ECO:0007669"/>
    <property type="project" value="TreeGrafter"/>
</dbReference>
<dbReference type="Gene3D" id="3.40.50.1000">
    <property type="entry name" value="HAD superfamily/HAD-like"/>
    <property type="match status" value="1"/>
</dbReference>
<feature type="signal peptide" evidence="16">
    <location>
        <begin position="1"/>
        <end position="20"/>
    </location>
</feature>
<keyword evidence="6" id="KW-0677">Repeat</keyword>
<keyword evidence="9" id="KW-0460">Magnesium</keyword>
<dbReference type="SFLD" id="SFLDG00002">
    <property type="entry name" value="C1.7:_P-type_atpase_like"/>
    <property type="match status" value="1"/>
</dbReference>
<dbReference type="InterPro" id="IPR018303">
    <property type="entry name" value="ATPase_P-typ_P_site"/>
</dbReference>
<dbReference type="GeneID" id="55997658"/>
<evidence type="ECO:0000256" key="16">
    <source>
        <dbReference type="SAM" id="SignalP"/>
    </source>
</evidence>
<keyword evidence="10" id="KW-1278">Translocase</keyword>
<dbReference type="FunFam" id="3.30.70.100:FF:000001">
    <property type="entry name" value="ATPase copper transporting beta"/>
    <property type="match status" value="3"/>
</dbReference>
<dbReference type="PROSITE" id="PS50846">
    <property type="entry name" value="HMA_2"/>
    <property type="match status" value="4"/>
</dbReference>
<evidence type="ECO:0000256" key="2">
    <source>
        <dbReference type="ARBA" id="ARBA00006024"/>
    </source>
</evidence>
<evidence type="ECO:0000256" key="7">
    <source>
        <dbReference type="ARBA" id="ARBA00022741"/>
    </source>
</evidence>
<dbReference type="GO" id="GO:0005507">
    <property type="term" value="F:copper ion binding"/>
    <property type="evidence" value="ECO:0007669"/>
    <property type="project" value="InterPro"/>
</dbReference>
<dbReference type="InterPro" id="IPR023299">
    <property type="entry name" value="ATPase_P-typ_cyto_dom_N"/>
</dbReference>
<dbReference type="InterPro" id="IPR006122">
    <property type="entry name" value="HMA_Cu_ion-bd"/>
</dbReference>
<comment type="subcellular location">
    <subcellularLocation>
        <location evidence="1">Endomembrane system</location>
        <topology evidence="1">Multi-pass membrane protein</topology>
    </subcellularLocation>
    <subcellularLocation>
        <location evidence="15">Membrane</location>
    </subcellularLocation>
</comment>
<evidence type="ECO:0000256" key="12">
    <source>
        <dbReference type="ARBA" id="ARBA00023008"/>
    </source>
</evidence>
<keyword evidence="16" id="KW-0732">Signal</keyword>
<evidence type="ECO:0000256" key="13">
    <source>
        <dbReference type="ARBA" id="ARBA00023065"/>
    </source>
</evidence>
<dbReference type="GO" id="GO:0055070">
    <property type="term" value="P:copper ion homeostasis"/>
    <property type="evidence" value="ECO:0007669"/>
    <property type="project" value="TreeGrafter"/>
</dbReference>
<dbReference type="InterPro" id="IPR036163">
    <property type="entry name" value="HMA_dom_sf"/>
</dbReference>
<dbReference type="Pfam" id="PF00403">
    <property type="entry name" value="HMA"/>
    <property type="match status" value="4"/>
</dbReference>
<dbReference type="PRINTS" id="PR00120">
    <property type="entry name" value="HATPASE"/>
</dbReference>